<organism evidence="1 2">
    <name type="scientific">Powai lake megavirus</name>
    <dbReference type="NCBI Taxonomy" id="1842663"/>
    <lineage>
        <taxon>Viruses</taxon>
        <taxon>Varidnaviria</taxon>
        <taxon>Bamfordvirae</taxon>
        <taxon>Nucleocytoviricota</taxon>
        <taxon>Megaviricetes</taxon>
        <taxon>Imitervirales</taxon>
        <taxon>Mimiviridae</taxon>
        <taxon>Megamimivirinae</taxon>
        <taxon>Megavirus</taxon>
        <taxon>Megavirus powaiense</taxon>
    </lineage>
</organism>
<reference evidence="1 2" key="1">
    <citation type="journal article" date="2016" name="Genome Announc.">
        <title>Complete Genome Sequence of a New Megavirus Family Member Isolated from an Inland Water Lake for the First Time in India.</title>
        <authorList>
            <person name="Chatterjee A."/>
            <person name="Ali F."/>
            <person name="Bange D."/>
            <person name="Kondabagil K."/>
        </authorList>
    </citation>
    <scope>NUCLEOTIDE SEQUENCE [LARGE SCALE GENOMIC DNA]</scope>
    <source>
        <strain evidence="1">1</strain>
    </source>
</reference>
<protein>
    <submittedName>
        <fullName evidence="1">Uncharacterized protein</fullName>
    </submittedName>
</protein>
<dbReference type="KEGG" id="vg:80513162"/>
<name>A0A167RKP8_9VIRU</name>
<accession>A0A167RKP8</accession>
<proteinExistence type="predicted"/>
<sequence>MYKLTYINYPNNYIIYNVSIYHMSLNYPGTFTGPYAGTYTGPYSGAYPGTYPSQLPQIYPRDAPAYPYIYPDAVPTLYPGQYPLGAGRCEPYYDYYAYPNVNNEYYGCGNRFGQRVIPWQGLNPYYGYGNVYAPGKVGNNITYPAIIRAGSGGASIKPGRQNYALKPVRT</sequence>
<evidence type="ECO:0000313" key="1">
    <source>
        <dbReference type="EMBL" id="ANB50800.1"/>
    </source>
</evidence>
<dbReference type="Proteomes" id="UP000241365">
    <property type="component" value="Segment"/>
</dbReference>
<dbReference type="GeneID" id="80513162"/>
<dbReference type="EMBL" id="KU877344">
    <property type="protein sequence ID" value="ANB50800.1"/>
    <property type="molecule type" value="Genomic_DNA"/>
</dbReference>
<dbReference type="RefSeq" id="YP_010776551.1">
    <property type="nucleotide sequence ID" value="NC_075034.1"/>
</dbReference>
<evidence type="ECO:0000313" key="2">
    <source>
        <dbReference type="Proteomes" id="UP000241365"/>
    </source>
</evidence>
<keyword evidence="2" id="KW-1185">Reference proteome</keyword>